<keyword evidence="2" id="KW-1185">Reference proteome</keyword>
<evidence type="ECO:0000313" key="1">
    <source>
        <dbReference type="EMBL" id="MBC8769246.1"/>
    </source>
</evidence>
<protein>
    <submittedName>
        <fullName evidence="1">HPF/RaiA family ribosome-associated protein</fullName>
    </submittedName>
</protein>
<organism evidence="1 2">
    <name type="scientific">Arenibacter arenosicollis</name>
    <dbReference type="NCBI Taxonomy" id="2762274"/>
    <lineage>
        <taxon>Bacteria</taxon>
        <taxon>Pseudomonadati</taxon>
        <taxon>Bacteroidota</taxon>
        <taxon>Flavobacteriia</taxon>
        <taxon>Flavobacteriales</taxon>
        <taxon>Flavobacteriaceae</taxon>
        <taxon>Arenibacter</taxon>
    </lineage>
</organism>
<dbReference type="InterPro" id="IPR036567">
    <property type="entry name" value="RHF-like"/>
</dbReference>
<proteinExistence type="predicted"/>
<reference evidence="1 2" key="1">
    <citation type="submission" date="2020-08" db="EMBL/GenBank/DDBJ databases">
        <title>Arenibacter gaetbuli sp. nov., isolated from a sand dune.</title>
        <authorList>
            <person name="Park S."/>
            <person name="Yoon J.-H."/>
        </authorList>
    </citation>
    <scope>NUCLEOTIDE SEQUENCE [LARGE SCALE GENOMIC DNA]</scope>
    <source>
        <strain evidence="1 2">BSSL-BM3</strain>
    </source>
</reference>
<dbReference type="Gene3D" id="3.30.160.100">
    <property type="entry name" value="Ribosome hibernation promotion factor-like"/>
    <property type="match status" value="1"/>
</dbReference>
<name>A0ABR7QPX5_9FLAO</name>
<dbReference type="Pfam" id="PF02482">
    <property type="entry name" value="Ribosomal_S30AE"/>
    <property type="match status" value="1"/>
</dbReference>
<sequence>MIIKINTDKTLNGEERSADFFTSQIDEALERFESHISRIEVHLKDENGKKDGFNDISCLLEARLEGRQPIAVTNQANTVDLAVTGAIDKVKSALETIVGKIQKH</sequence>
<dbReference type="Proteomes" id="UP000618952">
    <property type="component" value="Unassembled WGS sequence"/>
</dbReference>
<dbReference type="EMBL" id="JACLHY010000016">
    <property type="protein sequence ID" value="MBC8769246.1"/>
    <property type="molecule type" value="Genomic_DNA"/>
</dbReference>
<evidence type="ECO:0000313" key="2">
    <source>
        <dbReference type="Proteomes" id="UP000618952"/>
    </source>
</evidence>
<dbReference type="SUPFAM" id="SSF69754">
    <property type="entry name" value="Ribosome binding protein Y (YfiA homologue)"/>
    <property type="match status" value="1"/>
</dbReference>
<accession>A0ABR7QPX5</accession>
<comment type="caution">
    <text evidence="1">The sequence shown here is derived from an EMBL/GenBank/DDBJ whole genome shotgun (WGS) entry which is preliminary data.</text>
</comment>
<dbReference type="InterPro" id="IPR003489">
    <property type="entry name" value="RHF/RaiA"/>
</dbReference>
<dbReference type="RefSeq" id="WP_187585886.1">
    <property type="nucleotide sequence ID" value="NZ_JACLHY010000016.1"/>
</dbReference>
<gene>
    <name evidence="1" type="ORF">H4O18_14715</name>
</gene>